<comment type="similarity">
    <text evidence="2">Belongs to the nucleoporin NSP1/NUP62 family.</text>
</comment>
<evidence type="ECO:0000256" key="1">
    <source>
        <dbReference type="ARBA" id="ARBA00004567"/>
    </source>
</evidence>
<dbReference type="AlphaFoldDB" id="A0A0A9YLE9"/>
<dbReference type="GO" id="GO:0006606">
    <property type="term" value="P:protein import into nucleus"/>
    <property type="evidence" value="ECO:0007669"/>
    <property type="project" value="TreeGrafter"/>
</dbReference>
<dbReference type="EMBL" id="GDHC01018584">
    <property type="protein sequence ID" value="JAQ00045.1"/>
    <property type="molecule type" value="Transcribed_RNA"/>
</dbReference>
<keyword evidence="6" id="KW-0811">Translocation</keyword>
<organism evidence="12">
    <name type="scientific">Lygus hesperus</name>
    <name type="common">Western plant bug</name>
    <dbReference type="NCBI Taxonomy" id="30085"/>
    <lineage>
        <taxon>Eukaryota</taxon>
        <taxon>Metazoa</taxon>
        <taxon>Ecdysozoa</taxon>
        <taxon>Arthropoda</taxon>
        <taxon>Hexapoda</taxon>
        <taxon>Insecta</taxon>
        <taxon>Pterygota</taxon>
        <taxon>Neoptera</taxon>
        <taxon>Paraneoptera</taxon>
        <taxon>Hemiptera</taxon>
        <taxon>Heteroptera</taxon>
        <taxon>Panheteroptera</taxon>
        <taxon>Cimicomorpha</taxon>
        <taxon>Miridae</taxon>
        <taxon>Mirini</taxon>
        <taxon>Lygus</taxon>
    </lineage>
</organism>
<dbReference type="PANTHER" id="PTHR12084">
    <property type="entry name" value="NUCLEAR PORE GLYCOPROTEIN P62-RELATED"/>
    <property type="match status" value="1"/>
</dbReference>
<feature type="domain" description="Nucleoporin NSP1-like C-terminal" evidence="11">
    <location>
        <begin position="91"/>
        <end position="185"/>
    </location>
</feature>
<keyword evidence="8" id="KW-0539">Nucleus</keyword>
<keyword evidence="4" id="KW-0509">mRNA transport</keyword>
<sequence length="280" mass="30402">MATLNTTSAPLGGANNAKKGTTLGTSLTLPPLKPPTTTATPALSGVQPLTLTSTGGLGLGAKPPATSAAPVSTATTTSALGATLGGTKPAAVNQLSFSQLEDSINKWTAELAEEERTFLAQATQINAWDKAINENERRLNSLNNSVKQVQDQQTRINYDLDFILTQLRDLEHAITPLEKDGDSYLTLKSEPQRKQLYLTAKQIDSQMKRLSEDLKEVIEQINEASRSVDTSDPVLQVGRVLDAHMDSLQMIDENATRVRDNLESLTKLHNRLKKDSDHDM</sequence>
<reference evidence="12" key="2">
    <citation type="submission" date="2014-07" db="EMBL/GenBank/DDBJ databases">
        <authorList>
            <person name="Hull J."/>
        </authorList>
    </citation>
    <scope>NUCLEOTIDE SEQUENCE</scope>
</reference>
<reference evidence="13" key="3">
    <citation type="submission" date="2014-09" db="EMBL/GenBank/DDBJ databases">
        <authorList>
            <person name="Magalhaes I.L.F."/>
            <person name="Oliveira U."/>
            <person name="Santos F.R."/>
            <person name="Vidigal T.H.D.A."/>
            <person name="Brescovit A.D."/>
            <person name="Santos A.J."/>
        </authorList>
    </citation>
    <scope>NUCLEOTIDE SEQUENCE</scope>
</reference>
<accession>A0A0A9YLE9</accession>
<evidence type="ECO:0000313" key="14">
    <source>
        <dbReference type="EMBL" id="JAQ00045.1"/>
    </source>
</evidence>
<dbReference type="Pfam" id="PF05064">
    <property type="entry name" value="Nsp1_C"/>
    <property type="match status" value="1"/>
</dbReference>
<gene>
    <name evidence="12" type="primary">Nup62_0</name>
    <name evidence="12" type="ORF">CM83_45225</name>
    <name evidence="14" type="ORF">g.37323</name>
</gene>
<evidence type="ECO:0000256" key="9">
    <source>
        <dbReference type="SAM" id="Coils"/>
    </source>
</evidence>
<evidence type="ECO:0000259" key="11">
    <source>
        <dbReference type="Pfam" id="PF05064"/>
    </source>
</evidence>
<protein>
    <submittedName>
        <fullName evidence="12">Nuclear pore glycoprotein p62</fullName>
    </submittedName>
</protein>
<evidence type="ECO:0000256" key="7">
    <source>
        <dbReference type="ARBA" id="ARBA00023132"/>
    </source>
</evidence>
<evidence type="ECO:0000256" key="3">
    <source>
        <dbReference type="ARBA" id="ARBA00022448"/>
    </source>
</evidence>
<keyword evidence="5" id="KW-0653">Protein transport</keyword>
<feature type="compositionally biased region" description="Low complexity" evidence="10">
    <location>
        <begin position="17"/>
        <end position="47"/>
    </location>
</feature>
<feature type="coiled-coil region" evidence="9">
    <location>
        <begin position="97"/>
        <end position="152"/>
    </location>
</feature>
<evidence type="ECO:0000256" key="8">
    <source>
        <dbReference type="ARBA" id="ARBA00023242"/>
    </source>
</evidence>
<evidence type="ECO:0000313" key="13">
    <source>
        <dbReference type="EMBL" id="JAG63763.1"/>
    </source>
</evidence>
<evidence type="ECO:0000256" key="6">
    <source>
        <dbReference type="ARBA" id="ARBA00023010"/>
    </source>
</evidence>
<dbReference type="GO" id="GO:0051028">
    <property type="term" value="P:mRNA transport"/>
    <property type="evidence" value="ECO:0007669"/>
    <property type="project" value="UniProtKB-KW"/>
</dbReference>
<dbReference type="GO" id="GO:0006405">
    <property type="term" value="P:RNA export from nucleus"/>
    <property type="evidence" value="ECO:0007669"/>
    <property type="project" value="TreeGrafter"/>
</dbReference>
<dbReference type="GO" id="GO:0005543">
    <property type="term" value="F:phospholipid binding"/>
    <property type="evidence" value="ECO:0007669"/>
    <property type="project" value="TreeGrafter"/>
</dbReference>
<keyword evidence="3" id="KW-0813">Transport</keyword>
<reference evidence="14" key="4">
    <citation type="journal article" date="2016" name="Gigascience">
        <title>De novo construction of an expanded transcriptome assembly for the western tarnished plant bug, Lygus hesperus.</title>
        <authorList>
            <person name="Tassone E.E."/>
            <person name="Geib S.M."/>
            <person name="Hall B."/>
            <person name="Fabrick J.A."/>
            <person name="Brent C.S."/>
            <person name="Hull J.J."/>
        </authorList>
    </citation>
    <scope>NUCLEOTIDE SEQUENCE</scope>
</reference>
<evidence type="ECO:0000256" key="5">
    <source>
        <dbReference type="ARBA" id="ARBA00022927"/>
    </source>
</evidence>
<dbReference type="GO" id="GO:0017056">
    <property type="term" value="F:structural constituent of nuclear pore"/>
    <property type="evidence" value="ECO:0007669"/>
    <property type="project" value="InterPro"/>
</dbReference>
<feature type="region of interest" description="Disordered" evidence="10">
    <location>
        <begin position="1"/>
        <end position="47"/>
    </location>
</feature>
<reference evidence="12" key="1">
    <citation type="journal article" date="2014" name="PLoS ONE">
        <title>Transcriptome-Based Identification of ABC Transporters in the Western Tarnished Plant Bug Lygus hesperus.</title>
        <authorList>
            <person name="Hull J.J."/>
            <person name="Chaney K."/>
            <person name="Geib S.M."/>
            <person name="Fabrick J.A."/>
            <person name="Brent C.S."/>
            <person name="Walsh D."/>
            <person name="Lavine L.C."/>
        </authorList>
    </citation>
    <scope>NUCLEOTIDE SEQUENCE</scope>
</reference>
<dbReference type="EMBL" id="GBHO01011163">
    <property type="protein sequence ID" value="JAG32441.1"/>
    <property type="molecule type" value="Transcribed_RNA"/>
</dbReference>
<evidence type="ECO:0000256" key="10">
    <source>
        <dbReference type="SAM" id="MobiDB-lite"/>
    </source>
</evidence>
<keyword evidence="7" id="KW-0906">Nuclear pore complex</keyword>
<dbReference type="Gene3D" id="1.20.5.170">
    <property type="match status" value="1"/>
</dbReference>
<dbReference type="InterPro" id="IPR026010">
    <property type="entry name" value="NSP1/NUP62"/>
</dbReference>
<evidence type="ECO:0000256" key="4">
    <source>
        <dbReference type="ARBA" id="ARBA00022816"/>
    </source>
</evidence>
<name>A0A0A9YLE9_LYGHE</name>
<proteinExistence type="inferred from homology"/>
<evidence type="ECO:0000313" key="12">
    <source>
        <dbReference type="EMBL" id="JAG32441.1"/>
    </source>
</evidence>
<comment type="subcellular location">
    <subcellularLocation>
        <location evidence="1">Nucleus</location>
        <location evidence="1">Nuclear pore complex</location>
    </subcellularLocation>
</comment>
<keyword evidence="9" id="KW-0175">Coiled coil</keyword>
<feature type="coiled-coil region" evidence="9">
    <location>
        <begin position="200"/>
        <end position="227"/>
    </location>
</feature>
<dbReference type="InterPro" id="IPR007758">
    <property type="entry name" value="Nucleoporin_NSP1_C"/>
</dbReference>
<dbReference type="EMBL" id="GBRD01002058">
    <property type="protein sequence ID" value="JAG63763.1"/>
    <property type="molecule type" value="Transcribed_RNA"/>
</dbReference>
<evidence type="ECO:0000256" key="2">
    <source>
        <dbReference type="ARBA" id="ARBA00005911"/>
    </source>
</evidence>
<dbReference type="PANTHER" id="PTHR12084:SF0">
    <property type="entry name" value="NUCLEAR PORE GLYCOPROTEIN P62"/>
    <property type="match status" value="1"/>
</dbReference>
<dbReference type="GO" id="GO:0044613">
    <property type="term" value="C:nuclear pore central transport channel"/>
    <property type="evidence" value="ECO:0007669"/>
    <property type="project" value="TreeGrafter"/>
</dbReference>